<sequence>MSPVEGPAGTVVAISGSGFTNALTISINNITVSNYTLISSNLIQLTVPEGAATASIQLTEGSCTANTPSFTVLNSDCEVQGGEIYISEVYDHDEGDYGMIELYNPSNTPVTFNGAYEFQRAGDIGGPISAPYTTVLPGTIGAGETYFIQLGSNSGCSSSLVGDVTLPSGINEDDEFFLVKNSTVIDVARAPDYRGYTIIRNANATAPTATFINTDWTYTTNDCTNLGIHTDNNTGTGGALTTIDTHPQDSATCENGMVSFTVTLDDPTVATFTYQWYILDASGNWIAVTNNSTYSGATTDTLTIDNATNTLNENQYYCEITSATCTLVSNAAILKVTSLEAPTVTVTQPDCNTLSTIEITAPLGATITYSIDGFNYQSATTFTDLATGTYTVYVQNTNGCNAETSGVEIEALTLPTVLTEQGCQEIMGSQSYILEVLPATNNNVTYTWENEQGDTVGSNQATFNVTTYVANNFIDSADFPLTFYATVTSGNCEVTEVFTVNGIFCEIPEGISPNNDTRNDNFDLQGLAVQHLKIFNRYGTEVYQKNNYTNQWHGQTDNGQALPTGTYFYYIQTTTGEELTGYVYVNREN</sequence>
<evidence type="ECO:0000313" key="1">
    <source>
        <dbReference type="EMBL" id="GLB50319.1"/>
    </source>
</evidence>
<dbReference type="InterPro" id="IPR026341">
    <property type="entry name" value="T9SS_type_B"/>
</dbReference>
<dbReference type="Gene3D" id="2.60.40.4070">
    <property type="match status" value="1"/>
</dbReference>
<dbReference type="EMBL" id="BRVO01000003">
    <property type="protein sequence ID" value="GLB50319.1"/>
    <property type="molecule type" value="Genomic_DNA"/>
</dbReference>
<dbReference type="Proteomes" id="UP001143543">
    <property type="component" value="Unassembled WGS sequence"/>
</dbReference>
<evidence type="ECO:0008006" key="3">
    <source>
        <dbReference type="Google" id="ProtNLM"/>
    </source>
</evidence>
<dbReference type="SUPFAM" id="SSF48726">
    <property type="entry name" value="Immunoglobulin"/>
    <property type="match status" value="1"/>
</dbReference>
<comment type="caution">
    <text evidence="1">The sequence shown here is derived from an EMBL/GenBank/DDBJ whole genome shotgun (WGS) entry which is preliminary data.</text>
</comment>
<dbReference type="NCBIfam" id="TIGR04131">
    <property type="entry name" value="Bac_Flav_CTERM"/>
    <property type="match status" value="1"/>
</dbReference>
<reference evidence="1" key="1">
    <citation type="submission" date="2022-07" db="EMBL/GenBank/DDBJ databases">
        <title>Taxonomy of Novel Oxalotrophic and Methylotrophic Bacteria.</title>
        <authorList>
            <person name="Sahin N."/>
            <person name="Tani A."/>
        </authorList>
    </citation>
    <scope>NUCLEOTIDE SEQUENCE</scope>
    <source>
        <strain evidence="1">Y10</strain>
    </source>
</reference>
<keyword evidence="2" id="KW-1185">Reference proteome</keyword>
<protein>
    <recommendedName>
        <fullName evidence="3">Gliding motility-associated C-terminal domain-containing protein</fullName>
    </recommendedName>
</protein>
<dbReference type="SUPFAM" id="SSF81296">
    <property type="entry name" value="E set domains"/>
    <property type="match status" value="1"/>
</dbReference>
<dbReference type="Gene3D" id="2.60.40.10">
    <property type="entry name" value="Immunoglobulins"/>
    <property type="match status" value="2"/>
</dbReference>
<proteinExistence type="predicted"/>
<accession>A0ABQ5MLR0</accession>
<organism evidence="1 2">
    <name type="scientific">Neptunitalea lumnitzerae</name>
    <dbReference type="NCBI Taxonomy" id="2965509"/>
    <lineage>
        <taxon>Bacteria</taxon>
        <taxon>Pseudomonadati</taxon>
        <taxon>Bacteroidota</taxon>
        <taxon>Flavobacteriia</taxon>
        <taxon>Flavobacteriales</taxon>
        <taxon>Flavobacteriaceae</taxon>
        <taxon>Neptunitalea</taxon>
    </lineage>
</organism>
<dbReference type="InterPro" id="IPR013783">
    <property type="entry name" value="Ig-like_fold"/>
</dbReference>
<dbReference type="Pfam" id="PF13585">
    <property type="entry name" value="CHU_C"/>
    <property type="match status" value="1"/>
</dbReference>
<evidence type="ECO:0000313" key="2">
    <source>
        <dbReference type="Proteomes" id="UP001143543"/>
    </source>
</evidence>
<dbReference type="InterPro" id="IPR014756">
    <property type="entry name" value="Ig_E-set"/>
</dbReference>
<name>A0ABQ5MLR0_9FLAO</name>
<dbReference type="InterPro" id="IPR036179">
    <property type="entry name" value="Ig-like_dom_sf"/>
</dbReference>
<gene>
    <name evidence="1" type="ORF">Y10_26870</name>
</gene>